<evidence type="ECO:0000256" key="3">
    <source>
        <dbReference type="ARBA" id="ARBA00022553"/>
    </source>
</evidence>
<keyword evidence="3" id="KW-0597">Phosphoprotein</keyword>
<dbReference type="KEGG" id="mut:GVT53_11255"/>
<dbReference type="PANTHER" id="PTHR41523">
    <property type="entry name" value="TWO-COMPONENT SYSTEM SENSOR PROTEIN"/>
    <property type="match status" value="1"/>
</dbReference>
<feature type="transmembrane region" description="Helical" evidence="8">
    <location>
        <begin position="120"/>
        <end position="135"/>
    </location>
</feature>
<keyword evidence="8" id="KW-0812">Transmembrane</keyword>
<keyword evidence="8" id="KW-0472">Membrane</keyword>
<name>A0A6G7J3Q7_9FLAO</name>
<keyword evidence="7" id="KW-0067">ATP-binding</keyword>
<sequence>MKSPGKDTYRIKDKVTLILKVNYNSSFFAAIFGLVCYFFLGIDGVIPYTFWGYAAINLLNTLLYKQHEKLVLTYNLTSILSMLGAIVITLYSGGIESPFVFVLAIIVFAGYVTTRVFGQLYLILNLAVLTLLFLYDTGDFKISENTIPLESRDWFAYLSALFAVYLLGGVFGKNLLSAHHRLYKSRNEIQERIDEKEILLKEVHHRVKNNLQTVSSLLSLQSRSIDDSKISNIIKSSQNRVVSMAMVHEMLYKRDDYLSKIELKPYVQELCDYLVRSVKGSVNDVKVNLDINNYKLSIDTVIPLGLIINETITNALKYGIAEIPDGEIHVSVEKIDDNRYRMHLGDNGIGYSEEINPKTSNSLGLKLIYNLARQLRGTITRDYDKKGTHYTIEFEEVIEQFNSVDQ</sequence>
<evidence type="ECO:0000256" key="8">
    <source>
        <dbReference type="SAM" id="Phobius"/>
    </source>
</evidence>
<feature type="domain" description="Histidine kinase" evidence="9">
    <location>
        <begin position="202"/>
        <end position="398"/>
    </location>
</feature>
<dbReference type="InterPro" id="IPR005467">
    <property type="entry name" value="His_kinase_dom"/>
</dbReference>
<dbReference type="RefSeq" id="WP_166248716.1">
    <property type="nucleotide sequence ID" value="NZ_CP049616.1"/>
</dbReference>
<keyword evidence="8" id="KW-1133">Transmembrane helix</keyword>
<keyword evidence="11" id="KW-1185">Reference proteome</keyword>
<reference evidence="10 11" key="1">
    <citation type="submission" date="2020-02" db="EMBL/GenBank/DDBJ databases">
        <title>Complete genome of Muricauda sp. 501str8.</title>
        <authorList>
            <person name="Dong B."/>
            <person name="Zhu S."/>
            <person name="Yang J."/>
            <person name="Chen J."/>
        </authorList>
    </citation>
    <scope>NUCLEOTIDE SEQUENCE [LARGE SCALE GENOMIC DNA]</scope>
    <source>
        <strain evidence="10 11">501str8</strain>
    </source>
</reference>
<dbReference type="InterPro" id="IPR003594">
    <property type="entry name" value="HATPase_dom"/>
</dbReference>
<dbReference type="PROSITE" id="PS50109">
    <property type="entry name" value="HIS_KIN"/>
    <property type="match status" value="1"/>
</dbReference>
<dbReference type="SMART" id="SM00387">
    <property type="entry name" value="HATPase_c"/>
    <property type="match status" value="1"/>
</dbReference>
<feature type="transmembrane region" description="Helical" evidence="8">
    <location>
        <begin position="155"/>
        <end position="176"/>
    </location>
</feature>
<keyword evidence="6 10" id="KW-0418">Kinase</keyword>
<feature type="transmembrane region" description="Helical" evidence="8">
    <location>
        <begin position="46"/>
        <end position="64"/>
    </location>
</feature>
<dbReference type="EC" id="2.7.13.3" evidence="2"/>
<keyword evidence="5" id="KW-0547">Nucleotide-binding</keyword>
<protein>
    <recommendedName>
        <fullName evidence="2">histidine kinase</fullName>
        <ecNumber evidence="2">2.7.13.3</ecNumber>
    </recommendedName>
</protein>
<evidence type="ECO:0000256" key="5">
    <source>
        <dbReference type="ARBA" id="ARBA00022741"/>
    </source>
</evidence>
<evidence type="ECO:0000256" key="1">
    <source>
        <dbReference type="ARBA" id="ARBA00000085"/>
    </source>
</evidence>
<evidence type="ECO:0000256" key="7">
    <source>
        <dbReference type="ARBA" id="ARBA00022840"/>
    </source>
</evidence>
<dbReference type="InterPro" id="IPR036890">
    <property type="entry name" value="HATPase_C_sf"/>
</dbReference>
<feature type="transmembrane region" description="Helical" evidence="8">
    <location>
        <begin position="97"/>
        <end position="113"/>
    </location>
</feature>
<accession>A0A6G7J3Q7</accession>
<proteinExistence type="predicted"/>
<dbReference type="PANTHER" id="PTHR41523:SF8">
    <property type="entry name" value="ETHYLENE RESPONSE SENSOR PROTEIN"/>
    <property type="match status" value="1"/>
</dbReference>
<dbReference type="Pfam" id="PF02518">
    <property type="entry name" value="HATPase_c"/>
    <property type="match status" value="1"/>
</dbReference>
<gene>
    <name evidence="10" type="ORF">GVT53_11255</name>
</gene>
<evidence type="ECO:0000256" key="4">
    <source>
        <dbReference type="ARBA" id="ARBA00022679"/>
    </source>
</evidence>
<organism evidence="10 11">
    <name type="scientific">Flagellimonas oceani</name>
    <dbReference type="NCBI Taxonomy" id="2698672"/>
    <lineage>
        <taxon>Bacteria</taxon>
        <taxon>Pseudomonadati</taxon>
        <taxon>Bacteroidota</taxon>
        <taxon>Flavobacteriia</taxon>
        <taxon>Flavobacteriales</taxon>
        <taxon>Flavobacteriaceae</taxon>
        <taxon>Flagellimonas</taxon>
    </lineage>
</organism>
<dbReference type="Gene3D" id="3.30.450.20">
    <property type="entry name" value="PAS domain"/>
    <property type="match status" value="1"/>
</dbReference>
<dbReference type="GO" id="GO:0005524">
    <property type="term" value="F:ATP binding"/>
    <property type="evidence" value="ECO:0007669"/>
    <property type="project" value="UniProtKB-KW"/>
</dbReference>
<comment type="catalytic activity">
    <reaction evidence="1">
        <text>ATP + protein L-histidine = ADP + protein N-phospho-L-histidine.</text>
        <dbReference type="EC" id="2.7.13.3"/>
    </reaction>
</comment>
<dbReference type="GO" id="GO:0004673">
    <property type="term" value="F:protein histidine kinase activity"/>
    <property type="evidence" value="ECO:0007669"/>
    <property type="project" value="UniProtKB-EC"/>
</dbReference>
<dbReference type="SUPFAM" id="SSF55874">
    <property type="entry name" value="ATPase domain of HSP90 chaperone/DNA topoisomerase II/histidine kinase"/>
    <property type="match status" value="1"/>
</dbReference>
<dbReference type="EMBL" id="CP049616">
    <property type="protein sequence ID" value="QII45229.1"/>
    <property type="molecule type" value="Genomic_DNA"/>
</dbReference>
<evidence type="ECO:0000256" key="6">
    <source>
        <dbReference type="ARBA" id="ARBA00022777"/>
    </source>
</evidence>
<feature type="transmembrane region" description="Helical" evidence="8">
    <location>
        <begin position="71"/>
        <end position="91"/>
    </location>
</feature>
<dbReference type="InterPro" id="IPR011495">
    <property type="entry name" value="Sig_transdc_His_kin_sub2_dim/P"/>
</dbReference>
<dbReference type="Proteomes" id="UP000502928">
    <property type="component" value="Chromosome"/>
</dbReference>
<dbReference type="Gene3D" id="3.30.565.10">
    <property type="entry name" value="Histidine kinase-like ATPase, C-terminal domain"/>
    <property type="match status" value="1"/>
</dbReference>
<evidence type="ECO:0000256" key="2">
    <source>
        <dbReference type="ARBA" id="ARBA00012438"/>
    </source>
</evidence>
<keyword evidence="4" id="KW-0808">Transferase</keyword>
<feature type="transmembrane region" description="Helical" evidence="8">
    <location>
        <begin position="21"/>
        <end position="40"/>
    </location>
</feature>
<evidence type="ECO:0000313" key="11">
    <source>
        <dbReference type="Proteomes" id="UP000502928"/>
    </source>
</evidence>
<evidence type="ECO:0000313" key="10">
    <source>
        <dbReference type="EMBL" id="QII45229.1"/>
    </source>
</evidence>
<evidence type="ECO:0000259" key="9">
    <source>
        <dbReference type="PROSITE" id="PS50109"/>
    </source>
</evidence>
<dbReference type="Pfam" id="PF07568">
    <property type="entry name" value="HisKA_2"/>
    <property type="match status" value="1"/>
</dbReference>
<dbReference type="AlphaFoldDB" id="A0A6G7J3Q7"/>